<dbReference type="AlphaFoldDB" id="A0A6J4S8H4"/>
<feature type="non-terminal residue" evidence="2">
    <location>
        <position position="1"/>
    </location>
</feature>
<dbReference type="EMBL" id="CADCVI010000220">
    <property type="protein sequence ID" value="CAA9489005.1"/>
    <property type="molecule type" value="Genomic_DNA"/>
</dbReference>
<feature type="region of interest" description="Disordered" evidence="1">
    <location>
        <begin position="1"/>
        <end position="27"/>
    </location>
</feature>
<evidence type="ECO:0000256" key="1">
    <source>
        <dbReference type="SAM" id="MobiDB-lite"/>
    </source>
</evidence>
<gene>
    <name evidence="2" type="ORF">AVDCRST_MAG25-3255</name>
</gene>
<protein>
    <submittedName>
        <fullName evidence="2">Uncharacterized protein</fullName>
    </submittedName>
</protein>
<proteinExistence type="predicted"/>
<sequence>GAQRPRHGHHTGHRRARRGPHADVRRVPTVLRAALRSRGSAPL</sequence>
<evidence type="ECO:0000313" key="2">
    <source>
        <dbReference type="EMBL" id="CAA9489005.1"/>
    </source>
</evidence>
<organism evidence="2">
    <name type="scientific">uncultured Rubrobacteraceae bacterium</name>
    <dbReference type="NCBI Taxonomy" id="349277"/>
    <lineage>
        <taxon>Bacteria</taxon>
        <taxon>Bacillati</taxon>
        <taxon>Actinomycetota</taxon>
        <taxon>Rubrobacteria</taxon>
        <taxon>Rubrobacterales</taxon>
        <taxon>Rubrobacteraceae</taxon>
        <taxon>environmental samples</taxon>
    </lineage>
</organism>
<accession>A0A6J4S8H4</accession>
<feature type="compositionally biased region" description="Basic residues" evidence="1">
    <location>
        <begin position="1"/>
        <end position="19"/>
    </location>
</feature>
<reference evidence="2" key="1">
    <citation type="submission" date="2020-02" db="EMBL/GenBank/DDBJ databases">
        <authorList>
            <person name="Meier V. D."/>
        </authorList>
    </citation>
    <scope>NUCLEOTIDE SEQUENCE</scope>
    <source>
        <strain evidence="2">AVDCRST_MAG25</strain>
    </source>
</reference>
<feature type="non-terminal residue" evidence="2">
    <location>
        <position position="43"/>
    </location>
</feature>
<name>A0A6J4S8H4_9ACTN</name>